<dbReference type="AlphaFoldDB" id="A0A5C1HUH5"/>
<dbReference type="Pfam" id="PF12704">
    <property type="entry name" value="MacB_PCD"/>
    <property type="match status" value="1"/>
</dbReference>
<feature type="coiled-coil region" evidence="6">
    <location>
        <begin position="223"/>
        <end position="250"/>
    </location>
</feature>
<dbReference type="PANTHER" id="PTHR30572">
    <property type="entry name" value="MEMBRANE COMPONENT OF TRANSPORTER-RELATED"/>
    <property type="match status" value="1"/>
</dbReference>
<dbReference type="Proteomes" id="UP000251402">
    <property type="component" value="Chromosome"/>
</dbReference>
<keyword evidence="3 7" id="KW-0812">Transmembrane</keyword>
<dbReference type="InterPro" id="IPR003838">
    <property type="entry name" value="ABC3_permease_C"/>
</dbReference>
<keyword evidence="2" id="KW-1003">Cell membrane</keyword>
<evidence type="ECO:0000313" key="11">
    <source>
        <dbReference type="Proteomes" id="UP000251402"/>
    </source>
</evidence>
<accession>A0A5C1HUH5</accession>
<dbReference type="RefSeq" id="WP_112572192.1">
    <property type="nucleotide sequence ID" value="NZ_CP043450.1"/>
</dbReference>
<evidence type="ECO:0000256" key="5">
    <source>
        <dbReference type="ARBA" id="ARBA00023136"/>
    </source>
</evidence>
<evidence type="ECO:0000256" key="2">
    <source>
        <dbReference type="ARBA" id="ARBA00022475"/>
    </source>
</evidence>
<evidence type="ECO:0000256" key="1">
    <source>
        <dbReference type="ARBA" id="ARBA00004651"/>
    </source>
</evidence>
<feature type="transmembrane region" description="Helical" evidence="7">
    <location>
        <begin position="368"/>
        <end position="391"/>
    </location>
</feature>
<dbReference type="GO" id="GO:0005886">
    <property type="term" value="C:plasma membrane"/>
    <property type="evidence" value="ECO:0007669"/>
    <property type="project" value="UniProtKB-SubCell"/>
</dbReference>
<evidence type="ECO:0000313" key="10">
    <source>
        <dbReference type="EMBL" id="QEM09562.1"/>
    </source>
</evidence>
<feature type="transmembrane region" description="Helical" evidence="7">
    <location>
        <begin position="278"/>
        <end position="299"/>
    </location>
</feature>
<dbReference type="PANTHER" id="PTHR30572:SF18">
    <property type="entry name" value="ABC-TYPE MACROLIDE FAMILY EXPORT SYSTEM PERMEASE COMPONENT 2"/>
    <property type="match status" value="1"/>
</dbReference>
<evidence type="ECO:0000259" key="8">
    <source>
        <dbReference type="Pfam" id="PF02687"/>
    </source>
</evidence>
<comment type="subcellular location">
    <subcellularLocation>
        <location evidence="1">Cell membrane</location>
        <topology evidence="1">Multi-pass membrane protein</topology>
    </subcellularLocation>
</comment>
<proteinExistence type="predicted"/>
<dbReference type="EMBL" id="CP043450">
    <property type="protein sequence ID" value="QEM09562.1"/>
    <property type="molecule type" value="Genomic_DNA"/>
</dbReference>
<dbReference type="KEGG" id="mrub:DEO27_005850"/>
<name>A0A5C1HUH5_9SPHI</name>
<dbReference type="OrthoDB" id="8740261at2"/>
<dbReference type="InterPro" id="IPR025857">
    <property type="entry name" value="MacB_PCD"/>
</dbReference>
<evidence type="ECO:0000256" key="3">
    <source>
        <dbReference type="ARBA" id="ARBA00022692"/>
    </source>
</evidence>
<sequence>MLKNYFKIAIAVLKRRKFFTFISLFGISFTLTILMVLTAFIDKVVGDTYPDKKRDRSLYINRIQESGKDNLQSSTLSYYFLSHYTSMLKTPVKVAISSAFNGTNTYVNNKKIAVNYKYTNAEYWDVLDYDFTEGKAFNSQQVTNADRVAVISEDMKREYFGDAPSVVGKYIEADNVNYRVIGVVKNVPITDYMLYSDIYLPYTVSKANYKDKGYMGGYMGILLANSKGDVQKMRDEYENLMKRVPVERKEFTHLYSHANPFLSAYLDTGNEQHSGVSIALMAISVFVFIFTLLPTLNLININITRIMERSSEIGVRKAFGASSKTLVYQFIVENLILTLLGGVLGVALSLLALYLINNANLIANLELSINFTVLFIGLLVCLVFGLLSGVYPAWRMSKLNVVTALKAQ</sequence>
<keyword evidence="6" id="KW-0175">Coiled coil</keyword>
<reference evidence="10" key="1">
    <citation type="submission" date="2019-08" db="EMBL/GenBank/DDBJ databases">
        <title>Comparative genome analysis confer to the adaptation heavy metal polluted environment.</title>
        <authorList>
            <person name="Li Y."/>
        </authorList>
    </citation>
    <scope>NUCLEOTIDE SEQUENCE [LARGE SCALE GENOMIC DNA]</scope>
    <source>
        <strain evidence="10">P1</strain>
    </source>
</reference>
<keyword evidence="5 7" id="KW-0472">Membrane</keyword>
<feature type="transmembrane region" description="Helical" evidence="7">
    <location>
        <begin position="326"/>
        <end position="356"/>
    </location>
</feature>
<feature type="domain" description="MacB-like periplasmic core" evidence="9">
    <location>
        <begin position="20"/>
        <end position="236"/>
    </location>
</feature>
<dbReference type="Pfam" id="PF02687">
    <property type="entry name" value="FtsX"/>
    <property type="match status" value="1"/>
</dbReference>
<dbReference type="GO" id="GO:0022857">
    <property type="term" value="F:transmembrane transporter activity"/>
    <property type="evidence" value="ECO:0007669"/>
    <property type="project" value="TreeGrafter"/>
</dbReference>
<feature type="domain" description="ABC3 transporter permease C-terminal" evidence="8">
    <location>
        <begin position="285"/>
        <end position="400"/>
    </location>
</feature>
<protein>
    <submittedName>
        <fullName evidence="10">FtsX-like permease family protein</fullName>
    </submittedName>
</protein>
<evidence type="ECO:0000256" key="6">
    <source>
        <dbReference type="SAM" id="Coils"/>
    </source>
</evidence>
<feature type="transmembrane region" description="Helical" evidence="7">
    <location>
        <begin position="21"/>
        <end position="41"/>
    </location>
</feature>
<evidence type="ECO:0000256" key="7">
    <source>
        <dbReference type="SAM" id="Phobius"/>
    </source>
</evidence>
<organism evidence="10 11">
    <name type="scientific">Mucilaginibacter rubeus</name>
    <dbReference type="NCBI Taxonomy" id="2027860"/>
    <lineage>
        <taxon>Bacteria</taxon>
        <taxon>Pseudomonadati</taxon>
        <taxon>Bacteroidota</taxon>
        <taxon>Sphingobacteriia</taxon>
        <taxon>Sphingobacteriales</taxon>
        <taxon>Sphingobacteriaceae</taxon>
        <taxon>Mucilaginibacter</taxon>
    </lineage>
</organism>
<keyword evidence="11" id="KW-1185">Reference proteome</keyword>
<evidence type="ECO:0000256" key="4">
    <source>
        <dbReference type="ARBA" id="ARBA00022989"/>
    </source>
</evidence>
<keyword evidence="4 7" id="KW-1133">Transmembrane helix</keyword>
<gene>
    <name evidence="10" type="ORF">DEO27_005850</name>
</gene>
<dbReference type="InterPro" id="IPR050250">
    <property type="entry name" value="Macrolide_Exporter_MacB"/>
</dbReference>
<evidence type="ECO:0000259" key="9">
    <source>
        <dbReference type="Pfam" id="PF12704"/>
    </source>
</evidence>